<evidence type="ECO:0000256" key="2">
    <source>
        <dbReference type="SAM" id="MobiDB-lite"/>
    </source>
</evidence>
<dbReference type="CDD" id="cd01767">
    <property type="entry name" value="UBX"/>
    <property type="match status" value="1"/>
</dbReference>
<dbReference type="EMBL" id="JBGMDY010000009">
    <property type="protein sequence ID" value="KAL2321671.1"/>
    <property type="molecule type" value="Genomic_DNA"/>
</dbReference>
<dbReference type="InterPro" id="IPR001012">
    <property type="entry name" value="UBX_dom"/>
</dbReference>
<sequence length="616" mass="68115">MSRPNQESVEIFVSITGLPEAIALQKLEEHGGNLNEAVNAHFSEGDRNSMAGSHNNSTTIPQDDFMDIDDQHDTEIHRLPSFPTSAANVNSFSLLDSTFGRGIFGTHLDSTVQAPFVTHPREVREIPIEVKDGNESTSQARHVPTIEDVTGTEAHGPDIHGTVIIDDEDDDNNLPAQVANQDEQKHRILTDTSHGSSARPSAPESENLPDSSNDIEEEMLRAAIEASKREAEENYRNHKLGGQIVCAFLDGFSHALLHLMLVSVFIFHLLQDSSESEPQSRQSYLEDPELAHAVSLSLKTAEQEKAWHVHGGDFQSKTSGPSEVGLGEVASNGRLQAGNLSLHDEAEDVEEQPLVRNRSRQISSGSTELGKDVEFGEASTLPSTTTLDSSNPHHNGNSFPSDEWGGISSEEHDEAVMLEAAMFGGIPEGSGYHYAYAPHEFMQNRGSNPRPSYRPPSPSLAAQRLIREQQDDEYLASLQADREKELKAMAEAEAAREEEKRKAEESRRKLQEEQELETKLAAKEASLPSEPSSEDDNAVNLMVKMPDGNRRGRRFLRSDRLQSLFDFIDIGRMVKPGSYRLVRPYPRRAFSDGESTATLDELGLTNKQEALFLELI</sequence>
<dbReference type="InterPro" id="IPR050730">
    <property type="entry name" value="UBX_domain-protein"/>
</dbReference>
<feature type="region of interest" description="Disordered" evidence="2">
    <location>
        <begin position="344"/>
        <end position="407"/>
    </location>
</feature>
<feature type="region of interest" description="Disordered" evidence="2">
    <location>
        <begin position="485"/>
        <end position="538"/>
    </location>
</feature>
<dbReference type="SMART" id="SM00166">
    <property type="entry name" value="UBX"/>
    <property type="match status" value="1"/>
</dbReference>
<gene>
    <name evidence="4" type="ORF">Fmac_026050</name>
</gene>
<dbReference type="PANTHER" id="PTHR23322:SF93">
    <property type="entry name" value="UBX DOMAIN-CONTAINING PROTEIN 8"/>
    <property type="match status" value="1"/>
</dbReference>
<dbReference type="Proteomes" id="UP001603857">
    <property type="component" value="Unassembled WGS sequence"/>
</dbReference>
<evidence type="ECO:0000259" key="3">
    <source>
        <dbReference type="PROSITE" id="PS50033"/>
    </source>
</evidence>
<feature type="region of interest" description="Disordered" evidence="2">
    <location>
        <begin position="164"/>
        <end position="213"/>
    </location>
</feature>
<keyword evidence="1" id="KW-0833">Ubl conjugation pathway</keyword>
<dbReference type="PANTHER" id="PTHR23322">
    <property type="entry name" value="FAS-ASSOCIATED PROTEIN"/>
    <property type="match status" value="1"/>
</dbReference>
<accession>A0ABD1LDR6</accession>
<feature type="domain" description="UBX" evidence="3">
    <location>
        <begin position="534"/>
        <end position="612"/>
    </location>
</feature>
<keyword evidence="5" id="KW-1185">Reference proteome</keyword>
<dbReference type="Gene3D" id="3.10.20.90">
    <property type="entry name" value="Phosphatidylinositol 3-kinase Catalytic Subunit, Chain A, domain 1"/>
    <property type="match status" value="1"/>
</dbReference>
<reference evidence="4 5" key="1">
    <citation type="submission" date="2024-08" db="EMBL/GenBank/DDBJ databases">
        <title>Insights into the chromosomal genome structure of Flemingia macrophylla.</title>
        <authorList>
            <person name="Ding Y."/>
            <person name="Zhao Y."/>
            <person name="Bi W."/>
            <person name="Wu M."/>
            <person name="Zhao G."/>
            <person name="Gong Y."/>
            <person name="Li W."/>
            <person name="Zhang P."/>
        </authorList>
    </citation>
    <scope>NUCLEOTIDE SEQUENCE [LARGE SCALE GENOMIC DNA]</scope>
    <source>
        <strain evidence="4">DYQJB</strain>
        <tissue evidence="4">Leaf</tissue>
    </source>
</reference>
<name>A0ABD1LDR6_9FABA</name>
<dbReference type="PROSITE" id="PS50330">
    <property type="entry name" value="UIM"/>
    <property type="match status" value="1"/>
</dbReference>
<proteinExistence type="predicted"/>
<dbReference type="Pfam" id="PF00789">
    <property type="entry name" value="UBX"/>
    <property type="match status" value="1"/>
</dbReference>
<dbReference type="Pfam" id="PF14555">
    <property type="entry name" value="UBA_4"/>
    <property type="match status" value="1"/>
</dbReference>
<evidence type="ECO:0000256" key="1">
    <source>
        <dbReference type="ARBA" id="ARBA00022786"/>
    </source>
</evidence>
<dbReference type="InterPro" id="IPR029071">
    <property type="entry name" value="Ubiquitin-like_domsf"/>
</dbReference>
<dbReference type="SUPFAM" id="SSF46934">
    <property type="entry name" value="UBA-like"/>
    <property type="match status" value="1"/>
</dbReference>
<comment type="caution">
    <text evidence="4">The sequence shown here is derived from an EMBL/GenBank/DDBJ whole genome shotgun (WGS) entry which is preliminary data.</text>
</comment>
<dbReference type="AlphaFoldDB" id="A0ABD1LDR6"/>
<protein>
    <recommendedName>
        <fullName evidence="3">UBX domain-containing protein</fullName>
    </recommendedName>
</protein>
<dbReference type="PROSITE" id="PS50033">
    <property type="entry name" value="UBX"/>
    <property type="match status" value="1"/>
</dbReference>
<dbReference type="CDD" id="cd14351">
    <property type="entry name" value="UBA_Ubx1_like"/>
    <property type="match status" value="1"/>
</dbReference>
<evidence type="ECO:0000313" key="5">
    <source>
        <dbReference type="Proteomes" id="UP001603857"/>
    </source>
</evidence>
<dbReference type="InterPro" id="IPR003903">
    <property type="entry name" value="UIM_dom"/>
</dbReference>
<organism evidence="4 5">
    <name type="scientific">Flemingia macrophylla</name>
    <dbReference type="NCBI Taxonomy" id="520843"/>
    <lineage>
        <taxon>Eukaryota</taxon>
        <taxon>Viridiplantae</taxon>
        <taxon>Streptophyta</taxon>
        <taxon>Embryophyta</taxon>
        <taxon>Tracheophyta</taxon>
        <taxon>Spermatophyta</taxon>
        <taxon>Magnoliopsida</taxon>
        <taxon>eudicotyledons</taxon>
        <taxon>Gunneridae</taxon>
        <taxon>Pentapetalae</taxon>
        <taxon>rosids</taxon>
        <taxon>fabids</taxon>
        <taxon>Fabales</taxon>
        <taxon>Fabaceae</taxon>
        <taxon>Papilionoideae</taxon>
        <taxon>50 kb inversion clade</taxon>
        <taxon>NPAAA clade</taxon>
        <taxon>indigoferoid/millettioid clade</taxon>
        <taxon>Phaseoleae</taxon>
        <taxon>Flemingia</taxon>
    </lineage>
</organism>
<feature type="compositionally biased region" description="Low complexity" evidence="2">
    <location>
        <begin position="379"/>
        <end position="390"/>
    </location>
</feature>
<feature type="compositionally biased region" description="Polar residues" evidence="2">
    <location>
        <begin position="190"/>
        <end position="199"/>
    </location>
</feature>
<dbReference type="InterPro" id="IPR009060">
    <property type="entry name" value="UBA-like_sf"/>
</dbReference>
<dbReference type="SUPFAM" id="SSF54236">
    <property type="entry name" value="Ubiquitin-like"/>
    <property type="match status" value="1"/>
</dbReference>
<feature type="compositionally biased region" description="Basic and acidic residues" evidence="2">
    <location>
        <begin position="485"/>
        <end position="522"/>
    </location>
</feature>
<dbReference type="SMART" id="SM00726">
    <property type="entry name" value="UIM"/>
    <property type="match status" value="2"/>
</dbReference>
<evidence type="ECO:0000313" key="4">
    <source>
        <dbReference type="EMBL" id="KAL2321671.1"/>
    </source>
</evidence>